<dbReference type="HOGENOM" id="CLU_1531491_0_0_10"/>
<evidence type="ECO:0000313" key="2">
    <source>
        <dbReference type="Proteomes" id="UP000007519"/>
    </source>
</evidence>
<accession>H6L3E8</accession>
<dbReference type="Proteomes" id="UP000007519">
    <property type="component" value="Chromosome"/>
</dbReference>
<dbReference type="STRING" id="984262.SGRA_1060"/>
<dbReference type="EMBL" id="CP002831">
    <property type="protein sequence ID" value="AFC23795.1"/>
    <property type="molecule type" value="Genomic_DNA"/>
</dbReference>
<keyword evidence="2" id="KW-1185">Reference proteome</keyword>
<organism evidence="1 2">
    <name type="scientific">Saprospira grandis (strain Lewin)</name>
    <dbReference type="NCBI Taxonomy" id="984262"/>
    <lineage>
        <taxon>Bacteria</taxon>
        <taxon>Pseudomonadati</taxon>
        <taxon>Bacteroidota</taxon>
        <taxon>Saprospiria</taxon>
        <taxon>Saprospirales</taxon>
        <taxon>Saprospiraceae</taxon>
        <taxon>Saprospira</taxon>
    </lineage>
</organism>
<reference evidence="1 2" key="1">
    <citation type="journal article" date="2012" name="Stand. Genomic Sci.">
        <title>Complete genome sequencing and analysis of Saprospira grandis str. Lewin, a predatory marine bacterium.</title>
        <authorList>
            <person name="Saw J.H."/>
            <person name="Yuryev A."/>
            <person name="Kanbe M."/>
            <person name="Hou S."/>
            <person name="Young A.G."/>
            <person name="Aizawa S."/>
            <person name="Alam M."/>
        </authorList>
    </citation>
    <scope>NUCLEOTIDE SEQUENCE [LARGE SCALE GENOMIC DNA]</scope>
    <source>
        <strain evidence="1 2">Lewin</strain>
    </source>
</reference>
<gene>
    <name evidence="1" type="ordered locus">SGRA_1060</name>
</gene>
<dbReference type="RefSeq" id="WP_015691444.1">
    <property type="nucleotide sequence ID" value="NC_016940.1"/>
</dbReference>
<dbReference type="AlphaFoldDB" id="H6L3E8"/>
<dbReference type="KEGG" id="sgn:SGRA_1060"/>
<name>H6L3E8_SAPGL</name>
<protein>
    <submittedName>
        <fullName evidence="1">Uncharacterized protein</fullName>
    </submittedName>
</protein>
<proteinExistence type="predicted"/>
<dbReference type="OrthoDB" id="9833469at2"/>
<sequence length="175" mass="20739">MAILLNELLFFTALLFQMQSPILAEEALLELNFKKQSFKMEFVHLQYPEKAEAQAQEFVARLESKAPFHHEELGLKIEKIKLKKIRGQALLRIQGHFEDKERLLQALHFEIDENQHILYRALSEERVLNSNKGARCEWTPKDRKLFLHLGRRLEQSWENEIEEQMGPLKGLEQLY</sequence>
<evidence type="ECO:0000313" key="1">
    <source>
        <dbReference type="EMBL" id="AFC23795.1"/>
    </source>
</evidence>